<dbReference type="Gene3D" id="2.40.50.140">
    <property type="entry name" value="Nucleic acid-binding proteins"/>
    <property type="match status" value="2"/>
</dbReference>
<dbReference type="Pfam" id="PF16900">
    <property type="entry name" value="REPA_OB_2"/>
    <property type="match status" value="1"/>
</dbReference>
<dbReference type="PANTHER" id="PTHR47165:SF4">
    <property type="entry name" value="OS03G0429900 PROTEIN"/>
    <property type="match status" value="1"/>
</dbReference>
<reference evidence="4" key="1">
    <citation type="submission" date="2022-08" db="EMBL/GenBank/DDBJ databases">
        <title>Novel sulfate-reducing endosymbionts in the free-living metamonad Anaeramoeba.</title>
        <authorList>
            <person name="Jerlstrom-Hultqvist J."/>
            <person name="Cepicka I."/>
            <person name="Gallot-Lavallee L."/>
            <person name="Salas-Leiva D."/>
            <person name="Curtis B.A."/>
            <person name="Zahonova K."/>
            <person name="Pipaliya S."/>
            <person name="Dacks J."/>
            <person name="Roger A.J."/>
        </authorList>
    </citation>
    <scope>NUCLEOTIDE SEQUENCE</scope>
    <source>
        <strain evidence="4">Schooner1</strain>
    </source>
</reference>
<feature type="compositionally biased region" description="Polar residues" evidence="2">
    <location>
        <begin position="552"/>
        <end position="565"/>
    </location>
</feature>
<feature type="compositionally biased region" description="Basic residues" evidence="2">
    <location>
        <begin position="735"/>
        <end position="751"/>
    </location>
</feature>
<comment type="caution">
    <text evidence="4">The sequence shown here is derived from an EMBL/GenBank/DDBJ whole genome shotgun (WGS) entry which is preliminary data.</text>
</comment>
<dbReference type="InterPro" id="IPR012340">
    <property type="entry name" value="NA-bd_OB-fold"/>
</dbReference>
<gene>
    <name evidence="4" type="ORF">M0813_08019</name>
</gene>
<evidence type="ECO:0000313" key="5">
    <source>
        <dbReference type="Proteomes" id="UP001150062"/>
    </source>
</evidence>
<evidence type="ECO:0000256" key="1">
    <source>
        <dbReference type="ARBA" id="ARBA00023125"/>
    </source>
</evidence>
<feature type="region of interest" description="Disordered" evidence="2">
    <location>
        <begin position="733"/>
        <end position="760"/>
    </location>
</feature>
<protein>
    <submittedName>
        <fullName evidence="4">Replication protein a 70 kDa DNA-binding subunit a</fullName>
    </submittedName>
</protein>
<dbReference type="InterPro" id="IPR031657">
    <property type="entry name" value="REPA_OB_2"/>
</dbReference>
<feature type="region of interest" description="Disordered" evidence="2">
    <location>
        <begin position="180"/>
        <end position="222"/>
    </location>
</feature>
<dbReference type="CDD" id="cd04475">
    <property type="entry name" value="RPA1_DBD_B"/>
    <property type="match status" value="1"/>
</dbReference>
<dbReference type="CDD" id="cd05992">
    <property type="entry name" value="PB1"/>
    <property type="match status" value="1"/>
</dbReference>
<dbReference type="SMART" id="SM00666">
    <property type="entry name" value="PB1"/>
    <property type="match status" value="1"/>
</dbReference>
<keyword evidence="5" id="KW-1185">Reference proteome</keyword>
<name>A0ABQ8X934_9EUKA</name>
<dbReference type="CDD" id="cd04474">
    <property type="entry name" value="RPA1_DBD_A"/>
    <property type="match status" value="1"/>
</dbReference>
<organism evidence="4 5">
    <name type="scientific">Anaeramoeba flamelloides</name>
    <dbReference type="NCBI Taxonomy" id="1746091"/>
    <lineage>
        <taxon>Eukaryota</taxon>
        <taxon>Metamonada</taxon>
        <taxon>Anaeramoebidae</taxon>
        <taxon>Anaeramoeba</taxon>
    </lineage>
</organism>
<dbReference type="Pfam" id="PF00564">
    <property type="entry name" value="PB1"/>
    <property type="match status" value="1"/>
</dbReference>
<feature type="domain" description="PB1" evidence="3">
    <location>
        <begin position="466"/>
        <end position="548"/>
    </location>
</feature>
<feature type="region of interest" description="Disordered" evidence="2">
    <location>
        <begin position="618"/>
        <end position="671"/>
    </location>
</feature>
<proteinExistence type="predicted"/>
<dbReference type="PROSITE" id="PS51745">
    <property type="entry name" value="PB1"/>
    <property type="match status" value="1"/>
</dbReference>
<feature type="compositionally biased region" description="Low complexity" evidence="2">
    <location>
        <begin position="180"/>
        <end position="200"/>
    </location>
</feature>
<evidence type="ECO:0000259" key="3">
    <source>
        <dbReference type="PROSITE" id="PS51745"/>
    </source>
</evidence>
<dbReference type="SUPFAM" id="SSF54277">
    <property type="entry name" value="CAD &amp; PB1 domains"/>
    <property type="match status" value="1"/>
</dbReference>
<dbReference type="Gene3D" id="3.10.20.90">
    <property type="entry name" value="Phosphatidylinositol 3-kinase Catalytic Subunit, Chain A, domain 1"/>
    <property type="match status" value="1"/>
</dbReference>
<feature type="compositionally biased region" description="Acidic residues" evidence="2">
    <location>
        <begin position="623"/>
        <end position="633"/>
    </location>
</feature>
<dbReference type="InterPro" id="IPR000270">
    <property type="entry name" value="PB1_dom"/>
</dbReference>
<evidence type="ECO:0000313" key="4">
    <source>
        <dbReference type="EMBL" id="KAJ6229102.1"/>
    </source>
</evidence>
<feature type="compositionally biased region" description="Basic and acidic residues" evidence="2">
    <location>
        <begin position="634"/>
        <end position="669"/>
    </location>
</feature>
<dbReference type="EMBL" id="JAOAOG010000323">
    <property type="protein sequence ID" value="KAJ6229102.1"/>
    <property type="molecule type" value="Genomic_DNA"/>
</dbReference>
<dbReference type="SUPFAM" id="SSF50249">
    <property type="entry name" value="Nucleic acid-binding proteins"/>
    <property type="match status" value="2"/>
</dbReference>
<dbReference type="GO" id="GO:0003677">
    <property type="term" value="F:DNA binding"/>
    <property type="evidence" value="ECO:0007669"/>
    <property type="project" value="UniProtKB-KW"/>
</dbReference>
<feature type="compositionally biased region" description="Polar residues" evidence="2">
    <location>
        <begin position="587"/>
        <end position="599"/>
    </location>
</feature>
<evidence type="ECO:0000256" key="2">
    <source>
        <dbReference type="SAM" id="MobiDB-lite"/>
    </source>
</evidence>
<dbReference type="Proteomes" id="UP001150062">
    <property type="component" value="Unassembled WGS sequence"/>
</dbReference>
<sequence>MDLTPNALQKMKTNETKNPILKVLGVKRSNSLPLRFAALVWDGTNREIAFFSECLNHLFLENKIKCDTRISATHFQYRTKTSKEPFSLTQGTKHLFIFQLVILDQGKYNTKQVQPNENQNKQKIKIEENQQEQGQQYFQNNYQPQEQNQFYYQPQFQQPLQQQEPLQQQQQYYQNNYQPQQQNQIYQQPQQQQSSFQSQNAYRNENQGEKNKISFPPNSQMGSRLESVDVQARVTYKTKIKRFKGERNFRLFSAYLIDSDNTEIKITFFDEQADKYYDLLKREKTYFITNASVVSSKKAFSLLQNDYELKGYSSQMKIEPIAGDNIPYHNLIFTPLDQITKKEFSELNYFDVIGIVTNVGKIQAVKTKSYTTIKRNIQIKDQSGSSIQFVIWGERCVKFKIKPQATNVVVLRNAILRKYKSWTYLGIQSMTQIIINPNYNIATILKKWWDDSVNGNKDKKSKQQQALTVKVAFKGEIRKFSINANSNYKSFQAILYNIANKNGKCFKLQYRDQEDDLITVTNELEFQEVRCFAKSINPKILKFKLVESNQVETSTQQQNGKQSESFDGARTLTQKDDEKTKRRRTNFPKSSTKFNQSILDDNIEEGGMGMEMEMEMEMKTEENDNENENEDENEKGNEKEKENEKENENEKGNENQNEKENQNKSEINKKQSFGFTSGFINQIKMSPEKLDLARRVQNFNKNEKMEEEEEIDQLNQQILQLQKQKQEKINELQQKRKNGGGKYKNNFRKRKIIEEVNSKK</sequence>
<dbReference type="InterPro" id="IPR053793">
    <property type="entry name" value="PB1-like"/>
</dbReference>
<keyword evidence="1 4" id="KW-0238">DNA-binding</keyword>
<accession>A0ABQ8X934</accession>
<feature type="region of interest" description="Disordered" evidence="2">
    <location>
        <begin position="552"/>
        <end position="602"/>
    </location>
</feature>
<dbReference type="PANTHER" id="PTHR47165">
    <property type="entry name" value="OS03G0429900 PROTEIN"/>
    <property type="match status" value="1"/>
</dbReference>